<dbReference type="HOGENOM" id="CLU_2058552_0_0_5"/>
<dbReference type="AlphaFoldDB" id="A0A0D5LP88"/>
<organism evidence="1 2">
    <name type="scientific">Martelella endophytica</name>
    <dbReference type="NCBI Taxonomy" id="1486262"/>
    <lineage>
        <taxon>Bacteria</taxon>
        <taxon>Pseudomonadati</taxon>
        <taxon>Pseudomonadota</taxon>
        <taxon>Alphaproteobacteria</taxon>
        <taxon>Hyphomicrobiales</taxon>
        <taxon>Aurantimonadaceae</taxon>
        <taxon>Martelella</taxon>
    </lineage>
</organism>
<reference evidence="1 2" key="1">
    <citation type="journal article" date="2015" name="Genome Announc.">
        <title>Complete genome sequence of Martelella endophytica YC6887, which has antifungal activity associated with a halophyte.</title>
        <authorList>
            <person name="Khan A."/>
            <person name="Khan H."/>
            <person name="Chung E.J."/>
            <person name="Hossain M.T."/>
            <person name="Chung Y.R."/>
        </authorList>
    </citation>
    <scope>NUCLEOTIDE SEQUENCE [LARGE SCALE GENOMIC DNA]</scope>
    <source>
        <strain evidence="1">YC6887</strain>
    </source>
</reference>
<accession>A0A0D5LP88</accession>
<evidence type="ECO:0000313" key="1">
    <source>
        <dbReference type="EMBL" id="AJY45582.1"/>
    </source>
</evidence>
<dbReference type="EMBL" id="CP010803">
    <property type="protein sequence ID" value="AJY45582.1"/>
    <property type="molecule type" value="Genomic_DNA"/>
</dbReference>
<gene>
    <name evidence="1" type="ORF">TM49_07620</name>
</gene>
<sequence length="119" mass="12620">MLLALPEICDLFKLRQMAKLGAKSPPSKPFGGDLKAFHGEVDVTSRRRLSGRRCRAANQCASFIPRENRTSVSAGMHASGLPFGAQFVGPSRPEVLLLNLGQAMAMITGGLPGVARSNG</sequence>
<dbReference type="PATRIC" id="fig|1486262.3.peg.1571"/>
<dbReference type="Proteomes" id="UP000032611">
    <property type="component" value="Chromosome"/>
</dbReference>
<proteinExistence type="predicted"/>
<keyword evidence="2" id="KW-1185">Reference proteome</keyword>
<dbReference type="KEGG" id="mey:TM49_07620"/>
<name>A0A0D5LP88_MAREN</name>
<protein>
    <submittedName>
        <fullName evidence="1">Uncharacterized protein</fullName>
    </submittedName>
</protein>
<evidence type="ECO:0000313" key="2">
    <source>
        <dbReference type="Proteomes" id="UP000032611"/>
    </source>
</evidence>